<feature type="region of interest" description="Disordered" evidence="1">
    <location>
        <begin position="25"/>
        <end position="58"/>
    </location>
</feature>
<keyword evidence="3" id="KW-1185">Reference proteome</keyword>
<protein>
    <submittedName>
        <fullName evidence="2">Uncharacterized protein</fullName>
    </submittedName>
</protein>
<dbReference type="RefSeq" id="WP_216853239.1">
    <property type="nucleotide sequence ID" value="NZ_JAAGOA010000008.1"/>
</dbReference>
<dbReference type="AlphaFoldDB" id="A0A6L9S9A7"/>
<reference evidence="2 3" key="1">
    <citation type="submission" date="2020-02" db="EMBL/GenBank/DDBJ databases">
        <authorList>
            <person name="Li X.-J."/>
            <person name="Han X.-M."/>
        </authorList>
    </citation>
    <scope>NUCLEOTIDE SEQUENCE [LARGE SCALE GENOMIC DNA]</scope>
    <source>
        <strain evidence="2 3">CCTCC AB 2017055</strain>
    </source>
</reference>
<dbReference type="Proteomes" id="UP000475214">
    <property type="component" value="Unassembled WGS sequence"/>
</dbReference>
<evidence type="ECO:0000313" key="2">
    <source>
        <dbReference type="EMBL" id="NEE01204.1"/>
    </source>
</evidence>
<organism evidence="2 3">
    <name type="scientific">Phytoactinopolyspora halotolerans</name>
    <dbReference type="NCBI Taxonomy" id="1981512"/>
    <lineage>
        <taxon>Bacteria</taxon>
        <taxon>Bacillati</taxon>
        <taxon>Actinomycetota</taxon>
        <taxon>Actinomycetes</taxon>
        <taxon>Jiangellales</taxon>
        <taxon>Jiangellaceae</taxon>
        <taxon>Phytoactinopolyspora</taxon>
    </lineage>
</organism>
<evidence type="ECO:0000256" key="1">
    <source>
        <dbReference type="SAM" id="MobiDB-lite"/>
    </source>
</evidence>
<proteinExistence type="predicted"/>
<evidence type="ECO:0000313" key="3">
    <source>
        <dbReference type="Proteomes" id="UP000475214"/>
    </source>
</evidence>
<name>A0A6L9S9A7_9ACTN</name>
<sequence length="58" mass="6125">MLTSDDTDAMPDTTDDNIAHAHVNTAASGEQMPDQLEAFTDSADADDGDSRAADARTR</sequence>
<comment type="caution">
    <text evidence="2">The sequence shown here is derived from an EMBL/GenBank/DDBJ whole genome shotgun (WGS) entry which is preliminary data.</text>
</comment>
<accession>A0A6L9S9A7</accession>
<gene>
    <name evidence="2" type="ORF">G1H10_13605</name>
</gene>
<feature type="compositionally biased region" description="Basic and acidic residues" evidence="1">
    <location>
        <begin position="48"/>
        <end position="58"/>
    </location>
</feature>
<dbReference type="EMBL" id="JAAGOA010000008">
    <property type="protein sequence ID" value="NEE01204.1"/>
    <property type="molecule type" value="Genomic_DNA"/>
</dbReference>